<evidence type="ECO:0000256" key="1">
    <source>
        <dbReference type="ARBA" id="ARBA00023015"/>
    </source>
</evidence>
<organism evidence="6 7">
    <name type="scientific">Tatumella morbirosei</name>
    <dbReference type="NCBI Taxonomy" id="642227"/>
    <lineage>
        <taxon>Bacteria</taxon>
        <taxon>Pseudomonadati</taxon>
        <taxon>Pseudomonadota</taxon>
        <taxon>Gammaproteobacteria</taxon>
        <taxon>Enterobacterales</taxon>
        <taxon>Erwiniaceae</taxon>
        <taxon>Tatumella</taxon>
    </lineage>
</organism>
<dbReference type="Pfam" id="PF01614">
    <property type="entry name" value="IclR_C"/>
    <property type="match status" value="1"/>
</dbReference>
<evidence type="ECO:0000259" key="4">
    <source>
        <dbReference type="PROSITE" id="PS51077"/>
    </source>
</evidence>
<dbReference type="SUPFAM" id="SSF55781">
    <property type="entry name" value="GAF domain-like"/>
    <property type="match status" value="1"/>
</dbReference>
<dbReference type="eggNOG" id="COG1414">
    <property type="taxonomic scope" value="Bacteria"/>
</dbReference>
<dbReference type="InterPro" id="IPR050707">
    <property type="entry name" value="HTH_MetabolicPath_Reg"/>
</dbReference>
<keyword evidence="3" id="KW-0804">Transcription</keyword>
<keyword evidence="7" id="KW-1185">Reference proteome</keyword>
<dbReference type="EMBL" id="JPKR02000003">
    <property type="protein sequence ID" value="KGD72077.1"/>
    <property type="molecule type" value="Genomic_DNA"/>
</dbReference>
<dbReference type="Proteomes" id="UP000029577">
    <property type="component" value="Unassembled WGS sequence"/>
</dbReference>
<dbReference type="Pfam" id="PF09339">
    <property type="entry name" value="HTH_IclR"/>
    <property type="match status" value="1"/>
</dbReference>
<comment type="caution">
    <text evidence="6">The sequence shown here is derived from an EMBL/GenBank/DDBJ whole genome shotgun (WGS) entry which is preliminary data.</text>
</comment>
<evidence type="ECO:0000256" key="2">
    <source>
        <dbReference type="ARBA" id="ARBA00023125"/>
    </source>
</evidence>
<feature type="domain" description="HTH iclR-type" evidence="4">
    <location>
        <begin position="13"/>
        <end position="74"/>
    </location>
</feature>
<feature type="domain" description="IclR-ED" evidence="5">
    <location>
        <begin position="75"/>
        <end position="256"/>
    </location>
</feature>
<dbReference type="GO" id="GO:0003700">
    <property type="term" value="F:DNA-binding transcription factor activity"/>
    <property type="evidence" value="ECO:0007669"/>
    <property type="project" value="TreeGrafter"/>
</dbReference>
<dbReference type="PROSITE" id="PS51078">
    <property type="entry name" value="ICLR_ED"/>
    <property type="match status" value="1"/>
</dbReference>
<proteinExistence type="predicted"/>
<evidence type="ECO:0000313" key="6">
    <source>
        <dbReference type="EMBL" id="KGD72077.1"/>
    </source>
</evidence>
<dbReference type="GO" id="GO:0003677">
    <property type="term" value="F:DNA binding"/>
    <property type="evidence" value="ECO:0007669"/>
    <property type="project" value="UniProtKB-KW"/>
</dbReference>
<name>A0A095T610_9GAMM</name>
<dbReference type="InterPro" id="IPR005471">
    <property type="entry name" value="Tscrpt_reg_IclR_N"/>
</dbReference>
<dbReference type="PANTHER" id="PTHR30136">
    <property type="entry name" value="HELIX-TURN-HELIX TRANSCRIPTIONAL REGULATOR, ICLR FAMILY"/>
    <property type="match status" value="1"/>
</dbReference>
<evidence type="ECO:0000259" key="5">
    <source>
        <dbReference type="PROSITE" id="PS51078"/>
    </source>
</evidence>
<dbReference type="OrthoDB" id="9807558at2"/>
<keyword evidence="1" id="KW-0805">Transcription regulation</keyword>
<dbReference type="Gene3D" id="1.10.10.10">
    <property type="entry name" value="Winged helix-like DNA-binding domain superfamily/Winged helix DNA-binding domain"/>
    <property type="match status" value="1"/>
</dbReference>
<dbReference type="PANTHER" id="PTHR30136:SF34">
    <property type="entry name" value="TRANSCRIPTIONAL REGULATOR"/>
    <property type="match status" value="1"/>
</dbReference>
<reference evidence="6" key="1">
    <citation type="submission" date="2014-12" db="EMBL/GenBank/DDBJ databases">
        <title>The draft genome of the Tatumella morbirosei type strain, LMG23360T isolated from pineapple rot.</title>
        <authorList>
            <person name="Smits T.H."/>
            <person name="Palmer M."/>
            <person name="Venter S.N."/>
            <person name="Duffy B."/>
            <person name="Steenkamp E.T."/>
            <person name="Chan W.Y."/>
            <person name="Coutinho T.A."/>
            <person name="Coetzee M.P."/>
            <person name="De Maayer P."/>
        </authorList>
    </citation>
    <scope>NUCLEOTIDE SEQUENCE [LARGE SCALE GENOMIC DNA]</scope>
    <source>
        <strain evidence="6">LMG 23360</strain>
    </source>
</reference>
<dbReference type="SUPFAM" id="SSF46785">
    <property type="entry name" value="Winged helix' DNA-binding domain"/>
    <property type="match status" value="1"/>
</dbReference>
<dbReference type="InterPro" id="IPR029016">
    <property type="entry name" value="GAF-like_dom_sf"/>
</dbReference>
<gene>
    <name evidence="6" type="ORF">HA49_14940</name>
</gene>
<protein>
    <submittedName>
        <fullName evidence="6">IclR family transcriptional regulator</fullName>
    </submittedName>
</protein>
<keyword evidence="2" id="KW-0238">DNA-binding</keyword>
<evidence type="ECO:0000313" key="7">
    <source>
        <dbReference type="Proteomes" id="UP000029577"/>
    </source>
</evidence>
<dbReference type="AlphaFoldDB" id="A0A095T610"/>
<dbReference type="PROSITE" id="PS51077">
    <property type="entry name" value="HTH_ICLR"/>
    <property type="match status" value="1"/>
</dbReference>
<dbReference type="InterPro" id="IPR036388">
    <property type="entry name" value="WH-like_DNA-bd_sf"/>
</dbReference>
<dbReference type="Gene3D" id="3.30.450.40">
    <property type="match status" value="1"/>
</dbReference>
<evidence type="ECO:0000256" key="3">
    <source>
        <dbReference type="ARBA" id="ARBA00023163"/>
    </source>
</evidence>
<dbReference type="InterPro" id="IPR014757">
    <property type="entry name" value="Tscrpt_reg_IclR_C"/>
</dbReference>
<dbReference type="GO" id="GO:0045892">
    <property type="term" value="P:negative regulation of DNA-templated transcription"/>
    <property type="evidence" value="ECO:0007669"/>
    <property type="project" value="TreeGrafter"/>
</dbReference>
<accession>A0A095T610</accession>
<sequence length="267" mass="29753">MSVIAITENDYTVPALFRGLTIIEMFNSRDRVLTVQDFAEHLGVSTSSIYRIVTTLTEMNYLEKVAKNTYQLGPQVISNGFSYLASRDVVDIAMPHLNALRNSVSMSCHLSIREGQEAVYIYRSFASQRLSVNVPIGTRIPCHCSAMGRVLLTGLNGAELESLYQHVRLDGYSVPAPRTLPELKETILRDSSQGWVEHRSDFATAIACALRDHHNQIVAAINVSGPDALMEDARQKETVRNALLATAQRISFELGNLRKMTEKIKAR</sequence>
<dbReference type="InterPro" id="IPR036390">
    <property type="entry name" value="WH_DNA-bd_sf"/>
</dbReference>
<dbReference type="SMART" id="SM00346">
    <property type="entry name" value="HTH_ICLR"/>
    <property type="match status" value="1"/>
</dbReference>
<dbReference type="STRING" id="642227.HA49_14940"/>
<dbReference type="RefSeq" id="WP_038021313.1">
    <property type="nucleotide sequence ID" value="NZ_JPKR02000003.1"/>
</dbReference>